<comment type="catalytic activity">
    <reaction evidence="9 10">
        <text>4 Fe(II)-[cytochrome c] + O2 + 8 H(+)(in) = 4 Fe(III)-[cytochrome c] + 2 H2O + 4 H(+)(out)</text>
        <dbReference type="Rhea" id="RHEA:11436"/>
        <dbReference type="Rhea" id="RHEA-COMP:10350"/>
        <dbReference type="Rhea" id="RHEA-COMP:14399"/>
        <dbReference type="ChEBI" id="CHEBI:15377"/>
        <dbReference type="ChEBI" id="CHEBI:15378"/>
        <dbReference type="ChEBI" id="CHEBI:15379"/>
        <dbReference type="ChEBI" id="CHEBI:29033"/>
        <dbReference type="ChEBI" id="CHEBI:29034"/>
        <dbReference type="EC" id="7.1.1.9"/>
    </reaction>
</comment>
<evidence type="ECO:0000256" key="10">
    <source>
        <dbReference type="PIRNR" id="PIRNR017385"/>
    </source>
</evidence>
<protein>
    <recommendedName>
        <fullName evidence="10">Cytochrome c oxidase polypeptide 4</fullName>
        <ecNumber evidence="10">7.1.1.9</ecNumber>
    </recommendedName>
    <alternativeName>
        <fullName evidence="10">Cytochrome aa3 subunit 4</fullName>
    </alternativeName>
    <alternativeName>
        <fullName evidence="10">Cytochrome c oxidase polypeptide IV</fullName>
    </alternativeName>
</protein>
<keyword evidence="7 11" id="KW-1133">Transmembrane helix</keyword>
<dbReference type="GO" id="GO:0022900">
    <property type="term" value="P:electron transport chain"/>
    <property type="evidence" value="ECO:0007669"/>
    <property type="project" value="InterPro"/>
</dbReference>
<dbReference type="Pfam" id="PF12270">
    <property type="entry name" value="Cyt_c_ox_IV"/>
    <property type="match status" value="1"/>
</dbReference>
<keyword evidence="4 10" id="KW-1003">Cell membrane</keyword>
<evidence type="ECO:0000256" key="5">
    <source>
        <dbReference type="ARBA" id="ARBA00022692"/>
    </source>
</evidence>
<dbReference type="RefSeq" id="WP_094364026.1">
    <property type="nucleotide sequence ID" value="NZ_NMVQ01000013.1"/>
</dbReference>
<comment type="subcellular location">
    <subcellularLocation>
        <location evidence="2">Cell membrane</location>
        <topology evidence="2">Multi-pass membrane protein</topology>
    </subcellularLocation>
</comment>
<dbReference type="EC" id="7.1.1.9" evidence="10"/>
<evidence type="ECO:0000256" key="2">
    <source>
        <dbReference type="ARBA" id="ARBA00004651"/>
    </source>
</evidence>
<keyword evidence="5 11" id="KW-0812">Transmembrane</keyword>
<dbReference type="PIRSF" id="PIRSF017385">
    <property type="entry name" value="CtaF"/>
    <property type="match status" value="1"/>
</dbReference>
<evidence type="ECO:0000256" key="3">
    <source>
        <dbReference type="ARBA" id="ARBA00006870"/>
    </source>
</evidence>
<proteinExistence type="inferred from homology"/>
<sequence>MRTEYKIYLPLGLFFVVCTVAYWFFGRVDGGRIEWVGIAALALTALMVFQIGFYLYFTARKMDLRPEDRADGEVTEGAGDMGFFPPRSIWPFWAAVTAGLVFLGPVFGWWLTVLGVGFGALALAGWIYQYYRGDYQH</sequence>
<evidence type="ECO:0000256" key="7">
    <source>
        <dbReference type="ARBA" id="ARBA00022989"/>
    </source>
</evidence>
<evidence type="ECO:0000313" key="12">
    <source>
        <dbReference type="EMBL" id="OYO21648.1"/>
    </source>
</evidence>
<dbReference type="GO" id="GO:0005886">
    <property type="term" value="C:plasma membrane"/>
    <property type="evidence" value="ECO:0007669"/>
    <property type="project" value="UniProtKB-SubCell"/>
</dbReference>
<feature type="transmembrane region" description="Helical" evidence="11">
    <location>
        <begin position="7"/>
        <end position="25"/>
    </location>
</feature>
<gene>
    <name evidence="12" type="ORF">CGZ93_10140</name>
</gene>
<organism evidence="12 13">
    <name type="scientific">Enemella dayhoffiae</name>
    <dbReference type="NCBI Taxonomy" id="2016507"/>
    <lineage>
        <taxon>Bacteria</taxon>
        <taxon>Bacillati</taxon>
        <taxon>Actinomycetota</taxon>
        <taxon>Actinomycetes</taxon>
        <taxon>Propionibacteriales</taxon>
        <taxon>Propionibacteriaceae</taxon>
        <taxon>Enemella</taxon>
    </lineage>
</organism>
<keyword evidence="13" id="KW-1185">Reference proteome</keyword>
<feature type="transmembrane region" description="Helical" evidence="11">
    <location>
        <begin position="113"/>
        <end position="131"/>
    </location>
</feature>
<evidence type="ECO:0000256" key="11">
    <source>
        <dbReference type="SAM" id="Phobius"/>
    </source>
</evidence>
<reference evidence="12 13" key="1">
    <citation type="submission" date="2017-07" db="EMBL/GenBank/DDBJ databases">
        <title>Draft whole genome sequences of clinical Proprionibacteriaceae strains.</title>
        <authorList>
            <person name="Bernier A.-M."/>
            <person name="Bernard K."/>
            <person name="Domingo M.-C."/>
        </authorList>
    </citation>
    <scope>NUCLEOTIDE SEQUENCE [LARGE SCALE GENOMIC DNA]</scope>
    <source>
        <strain evidence="12 13">NML 130396</strain>
    </source>
</reference>
<keyword evidence="8 10" id="KW-0472">Membrane</keyword>
<dbReference type="AlphaFoldDB" id="A0A255H1N4"/>
<evidence type="ECO:0000256" key="9">
    <source>
        <dbReference type="ARBA" id="ARBA00047816"/>
    </source>
</evidence>
<evidence type="ECO:0000256" key="6">
    <source>
        <dbReference type="ARBA" id="ARBA00022967"/>
    </source>
</evidence>
<evidence type="ECO:0000256" key="8">
    <source>
        <dbReference type="ARBA" id="ARBA00023136"/>
    </source>
</evidence>
<dbReference type="GO" id="GO:0004129">
    <property type="term" value="F:cytochrome-c oxidase activity"/>
    <property type="evidence" value="ECO:0007669"/>
    <property type="project" value="UniProtKB-EC"/>
</dbReference>
<comment type="caution">
    <text evidence="12">The sequence shown here is derived from an EMBL/GenBank/DDBJ whole genome shotgun (WGS) entry which is preliminary data.</text>
</comment>
<comment type="similarity">
    <text evidence="3 10">Belongs to the cytochrome c oxidase bacterial subunit CtaF family.</text>
</comment>
<feature type="transmembrane region" description="Helical" evidence="11">
    <location>
        <begin position="37"/>
        <end position="57"/>
    </location>
</feature>
<keyword evidence="6 10" id="KW-1278">Translocase</keyword>
<dbReference type="InterPro" id="IPR021050">
    <property type="entry name" value="Cyt_c_oxidase_su4_actinobac"/>
</dbReference>
<comment type="subunit">
    <text evidence="10">Associates with subunits I, II and III to form cytochrome c oxidase.</text>
</comment>
<evidence type="ECO:0000313" key="13">
    <source>
        <dbReference type="Proteomes" id="UP000216311"/>
    </source>
</evidence>
<dbReference type="Proteomes" id="UP000216311">
    <property type="component" value="Unassembled WGS sequence"/>
</dbReference>
<dbReference type="EMBL" id="NMVQ01000013">
    <property type="protein sequence ID" value="OYO21648.1"/>
    <property type="molecule type" value="Genomic_DNA"/>
</dbReference>
<comment type="function">
    <text evidence="1 10">Part of cytochrome c oxidase, its function is unknown.</text>
</comment>
<accession>A0A255H1N4</accession>
<evidence type="ECO:0000256" key="4">
    <source>
        <dbReference type="ARBA" id="ARBA00022475"/>
    </source>
</evidence>
<name>A0A255H1N4_9ACTN</name>
<dbReference type="OrthoDB" id="5244617at2"/>
<evidence type="ECO:0000256" key="1">
    <source>
        <dbReference type="ARBA" id="ARBA00002536"/>
    </source>
</evidence>